<keyword evidence="5" id="KW-0646">Protease inhibitor</keyword>
<dbReference type="Ensembl" id="ENSNNAT00000020910.1">
    <property type="protein sequence ID" value="ENSNNAP00000019918.1"/>
    <property type="gene ID" value="ENSNNAG00000013218.1"/>
</dbReference>
<comment type="function">
    <text evidence="14">Collagen VI acts as a cell-binding protein.</text>
</comment>
<evidence type="ECO:0000256" key="12">
    <source>
        <dbReference type="ARBA" id="ARBA00023180"/>
    </source>
</evidence>
<dbReference type="InterPro" id="IPR050525">
    <property type="entry name" value="ECM_Assembly_Org"/>
</dbReference>
<dbReference type="PANTHER" id="PTHR24020">
    <property type="entry name" value="COLLAGEN ALPHA"/>
    <property type="match status" value="1"/>
</dbReference>
<comment type="similarity">
    <text evidence="15">Belongs to the type VI collagen family.</text>
</comment>
<dbReference type="FunFam" id="3.40.50.410:FF:000037">
    <property type="entry name" value="Collagen type VI alpha 3 chain"/>
    <property type="match status" value="1"/>
</dbReference>
<dbReference type="Gene3D" id="2.60.40.10">
    <property type="entry name" value="Immunoglobulins"/>
    <property type="match status" value="1"/>
</dbReference>
<proteinExistence type="inferred from homology"/>
<organism evidence="22 23">
    <name type="scientific">Naja naja</name>
    <name type="common">Indian cobra</name>
    <dbReference type="NCBI Taxonomy" id="35670"/>
    <lineage>
        <taxon>Eukaryota</taxon>
        <taxon>Metazoa</taxon>
        <taxon>Chordata</taxon>
        <taxon>Craniata</taxon>
        <taxon>Vertebrata</taxon>
        <taxon>Euteleostomi</taxon>
        <taxon>Lepidosauria</taxon>
        <taxon>Squamata</taxon>
        <taxon>Bifurcata</taxon>
        <taxon>Unidentata</taxon>
        <taxon>Episquamata</taxon>
        <taxon>Toxicofera</taxon>
        <taxon>Serpentes</taxon>
        <taxon>Colubroidea</taxon>
        <taxon>Elapidae</taxon>
        <taxon>Elapinae</taxon>
        <taxon>Naja</taxon>
    </lineage>
</organism>
<feature type="domain" description="VWFA" evidence="19">
    <location>
        <begin position="1429"/>
        <end position="1602"/>
    </location>
</feature>
<comment type="similarity">
    <text evidence="2">Belongs to the venom Kunitz-type family.</text>
</comment>
<gene>
    <name evidence="22" type="primary">COL6A3</name>
</gene>
<dbReference type="Pfam" id="PF00092">
    <property type="entry name" value="VWA"/>
    <property type="match status" value="10"/>
</dbReference>
<feature type="domain" description="VWFA" evidence="19">
    <location>
        <begin position="1028"/>
        <end position="1199"/>
    </location>
</feature>
<feature type="domain" description="VWFA" evidence="19">
    <location>
        <begin position="840"/>
        <end position="1011"/>
    </location>
</feature>
<evidence type="ECO:0000256" key="5">
    <source>
        <dbReference type="ARBA" id="ARBA00022690"/>
    </source>
</evidence>
<evidence type="ECO:0000256" key="14">
    <source>
        <dbReference type="ARBA" id="ARBA00043858"/>
    </source>
</evidence>
<dbReference type="FunFam" id="3.40.50.410:FF:000035">
    <property type="entry name" value="collagen alpha-3(VI) chain isoform X3"/>
    <property type="match status" value="1"/>
</dbReference>
<dbReference type="InterPro" id="IPR002223">
    <property type="entry name" value="Kunitz_BPTI"/>
</dbReference>
<reference evidence="22" key="2">
    <citation type="submission" date="2025-09" db="UniProtKB">
        <authorList>
            <consortium name="Ensembl"/>
        </authorList>
    </citation>
    <scope>IDENTIFICATION</scope>
</reference>
<evidence type="ECO:0000256" key="15">
    <source>
        <dbReference type="ARBA" id="ARBA00044000"/>
    </source>
</evidence>
<keyword evidence="8" id="KW-0130">Cell adhesion</keyword>
<dbReference type="FunFam" id="3.40.50.410:FF:000003">
    <property type="entry name" value="Collagen type VI alpha 3 chain"/>
    <property type="match status" value="5"/>
</dbReference>
<feature type="domain" description="VWFA" evidence="19">
    <location>
        <begin position="242"/>
        <end position="418"/>
    </location>
</feature>
<feature type="domain" description="VWFA" evidence="19">
    <location>
        <begin position="1230"/>
        <end position="1403"/>
    </location>
</feature>
<dbReference type="FunFam" id="3.40.50.410:FF:000021">
    <property type="entry name" value="Collagen, type VI, alpha 3"/>
    <property type="match status" value="1"/>
</dbReference>
<keyword evidence="23" id="KW-1185">Reference proteome</keyword>
<keyword evidence="13" id="KW-0379">Hydroxylation</keyword>
<dbReference type="PROSITE" id="PS00280">
    <property type="entry name" value="BPTI_KUNITZ_1"/>
    <property type="match status" value="1"/>
</dbReference>
<sequence>MRKYRHLIFATICCLLFLGNHEADAQLKEINVKIGAAADIIFLVDSSWSIGNEHFQLVREFLYDVVKQLDVGENDFRFGLVQFSGSPHSEFQLNTYHTLQDVLFHISHMPYMGGGTKTGQGLEFLIRNHLTKASGSRASNGIPQIIIVLTDGRSQDDVALPSSILKTAEVNMFAIGVQDAVEGELKEIASDPLDKHLFNLENFTALHGIIGDLVASIRSSMTPEMAGVEGGIKDITAQESADIIFLIDGSKNGAVTFSAIRDFIANVIERLSVGAELIRIGVVMFSDEPRTVFSLNSYTQKVDILEAVKALSILGGEEANIGDALDFVMQNHFTHSGGSRIEEGVPQILVLISNIESSDDIREGVLAMKKASIFSFCIGVQNADNAELQQIATDASFVFTALDTRNLGELQELLLPNIVGVAQRLILLDAPTILTEVVEVNKRDIVFLIDGSTALGTAPFNAIRDFVAKIINRMEVGPDLIQVAVAQYADTVKPEFYFNSFQLKKDIVTSVRKIKPMGGATLNTGSALQFVKNNFFTSAVGARIDEGVLPMLILITGGVSRDDVLQPTQEIKRNGIVVLVVGARNADRAELEQIAYERTMVFLPTEFRTVALTTIIPDVLSSIRSSIKVVEIPSPEVVTKRDIVFLLDGSVNVGNTNFPYVRDFLVNLINSLDVGIDDVRIGLVQFSENPKTEFFLNSFLTKADVLSRLRQLRLQGGSILNSGAALDFVRSNHFTEAGGSRKDENVPQVLVFLAAGPSADAFQDAANALARAKVLTFCVGVRNAKLAELQQIAFNPQIVYFKDEFSSLPALPQEMISPLTTYVSGDVEEVLIPSTENKIDILFLIDGSLNVAGQFPAIREFLLQIISDLNVGPDAVQVAVAQFSDNVNVEFNFDTPSKIEILQKVRKMRMKGGRLLNIGAALDYAVKDIFVRHAGSRIEEGVPQFLVLLVAGRSDDTVDERADTLIRTGVITFVIQTKTSDPAELERIVYAPQFILKVDTLSQIGDIHPEIVNLLKTIELKPPDTKKDVVFLIDGSQFAISEFPSVREFIERLVNNMNVGSDATRVAVIQFSDSPKVEFLLNAHSTKEEVLAAVRRLNPKGGRQVNLGSALEYVSKNIFTRPSGSRIEEGAPQFLILLYSHQPHDDTENPVHLIKQIGVAPLPIGKNVDPEEMTKIALSSDYVFQVSSYQDLPSLEQKMLTPLTTLTTQQIRKIIADTSRPTDIDSEAMDIVFLIDSSDDVRPDGLAHIRDFIYRIVQKLDIQPSKVRIAVVQFSNEVFPEFDLKTYVTKESVLQVIRRLRHKGGSPLNVGKALDYVMKTLFIRSAGSRREDGVPQHLILLLGGRSQDDISRPTILVQNSGIRTLGIGTRQVDSAELQRITSNPQTAIIVRDFTELPAIEKRVHAAIFTVQPPTELPTEVITVDKKQGDIVFLLDSSINFGRDNFHNVVEFIHDLIDAIYDEGDSIRVGLVQYNSDVSDEFFLKDFSDKERILEAVKKIVYKGGRIANTGAGVKHIHAKHFVKEAGSRKDQNVPQIAVIVTAGKPEDDGEAAVLGLSQSGVKVFAVGVRNIDMNEITKLSSDSTTAFRAPTPQVLSELNEAVLVTLNDVMREQLCRGMVEVSKDCNLDVILGFDVSNTIQGQNIFTEQRMLESTVEDILNRISQMPKISCTPNQAPTVRVALLAQTPSGVVEAFDFSEYQPELFEKFQALRNGGPYVLTADTLKSYQNKFKTAPTGSTKVVIHLTDGIEGAMGPLVAASANLKKEGVKALILIGLDRVSNFKEAMKLEFGRGFSYNRPLLVNQLDLDFEVTEQLDNIAERSCCEVPCKCSGQRGDRGFPGIVGSKGIPGENGYRGYPGDEGGLGERGPPGINGTQGFQGCPGERGIKGGRGFPGEKGELGENGLDGIDGEEGERGFPGVPGERGSHGRQGGRGSKGEIGDPGDHGLRGDPGTFGTDSTDRGPKGEKGELGPVGELGRNGPRGDAGGAGRDGALGRRGPPGIKGNKGALGPPGFNGEQGINGPQGPPGTTGIPGLQGEPGLPGQRGSTGPGGAAGERGRSGPLGKKGEAGESGPKGPFGLPGPRGEMGDDGRDGAGNEGPRGRTGQPGFPGYPGSRGVPGDHGDDGKSGPKGSSGERGHSGDPGQSGQKGESGYPGPPGLMGSKGESRDHCTLIRNIKDKCPCCYGPKECPVYPTELAFALDTAAGGNADTFNRMKDTVVSIVNNITITESNCPRGARVALVTYNSEVTTEIRFADSRKKKDLVKQIEDLQFVQTSKQRSLETAMAFVARNTFKRARSGFLMRKVAVFFTNGPTKASPQLNEAVLRLYNAGVVPVFLTNREDRVLTNALQINNTGGQAIAFTGGAGQLAATLRRVFTCHICLDVCDPDPSCGIQRGGFGRDRRAAPTDVDIDIAFILDSSESTTQMQFKEIKSYISYIVNQLETSSDPKVSQHHARVAIVQHAPFEFQSNSSISPVKVELSLTDYGPKDKLTDFIQNQMSQLYGTRAVATAVDYTIRHIFEIAPNPRDHKVIVLMMTGGIEKEELEHLQKVIIEAKCKGYFVVIIGIGRNINIPSIYSLASEPNDVFFKYADMASELHEEPLLRFGSLLPSFINSENTFYLSPDIRKKCDLFQDDQPIKKFGQKQLNIPNNVTVTPVVTEKLEVIKHNGEVKISDITENSAKLHWMIPEPQKVYTYHITVTSAHDHSLVVKLNLTSNERVIGGLQSGEKYDVTITGYHNAQAKATYRGTFNTKSMPAGKIPSAGTASAATNVMVNTEPLEVPEKADEKDMQLPVLEKSHLSGQKVHMKNLPRRKFPRKKLRSRAKKVAREVTDICQLKKKDGTCRKFVLKWYFDSETASCARFWYGGCDGNENRFDTQKDCENVCLSAHIKSGFVTKIGT</sequence>
<dbReference type="SMART" id="SM00327">
    <property type="entry name" value="VWA"/>
    <property type="match status" value="11"/>
</dbReference>
<dbReference type="PRINTS" id="PR00759">
    <property type="entry name" value="BASICPTASE"/>
</dbReference>
<feature type="compositionally biased region" description="Basic and acidic residues" evidence="17">
    <location>
        <begin position="2085"/>
        <end position="2094"/>
    </location>
</feature>
<keyword evidence="10" id="KW-0176">Collagen</keyword>
<dbReference type="FunFam" id="4.10.410.10:FF:000020">
    <property type="entry name" value="Collagen, type VI, alpha 3"/>
    <property type="match status" value="1"/>
</dbReference>
<dbReference type="SUPFAM" id="SSF57362">
    <property type="entry name" value="BPTI-like"/>
    <property type="match status" value="1"/>
</dbReference>
<dbReference type="GO" id="GO:0004867">
    <property type="term" value="F:serine-type endopeptidase inhibitor activity"/>
    <property type="evidence" value="ECO:0007669"/>
    <property type="project" value="UniProtKB-KW"/>
</dbReference>
<dbReference type="Gene3D" id="3.40.50.410">
    <property type="entry name" value="von Willebrand factor, type A domain"/>
    <property type="match status" value="11"/>
</dbReference>
<feature type="compositionally biased region" description="Basic and acidic residues" evidence="17">
    <location>
        <begin position="2118"/>
        <end position="2139"/>
    </location>
</feature>
<keyword evidence="12" id="KW-0325">Glycoprotein</keyword>
<evidence type="ECO:0000256" key="10">
    <source>
        <dbReference type="ARBA" id="ARBA00023119"/>
    </source>
</evidence>
<accession>A0A8C6XV37</accession>
<evidence type="ECO:0000256" key="17">
    <source>
        <dbReference type="SAM" id="MobiDB-lite"/>
    </source>
</evidence>
<keyword evidence="7" id="KW-0677">Repeat</keyword>
<dbReference type="GeneTree" id="ENSGT00940000156462"/>
<dbReference type="PROSITE" id="PS50853">
    <property type="entry name" value="FN3"/>
    <property type="match status" value="1"/>
</dbReference>
<dbReference type="PROSITE" id="PS50234">
    <property type="entry name" value="VWFA"/>
    <property type="match status" value="11"/>
</dbReference>
<dbReference type="Proteomes" id="UP000694559">
    <property type="component" value="Unplaced"/>
</dbReference>
<dbReference type="InterPro" id="IPR002035">
    <property type="entry name" value="VWF_A"/>
</dbReference>
<keyword evidence="6 18" id="KW-0732">Signal</keyword>
<dbReference type="CDD" id="cd00063">
    <property type="entry name" value="FN3"/>
    <property type="match status" value="1"/>
</dbReference>
<keyword evidence="3" id="KW-0964">Secreted</keyword>
<dbReference type="GO" id="GO:0007155">
    <property type="term" value="P:cell adhesion"/>
    <property type="evidence" value="ECO:0007669"/>
    <property type="project" value="UniProtKB-KW"/>
</dbReference>
<dbReference type="CDD" id="cd01450">
    <property type="entry name" value="vWFA_subfamily_ECM"/>
    <property type="match status" value="2"/>
</dbReference>
<comment type="subcellular location">
    <subcellularLocation>
        <location evidence="1">Secreted</location>
        <location evidence="1">Extracellular space</location>
        <location evidence="1">Extracellular matrix</location>
    </subcellularLocation>
</comment>
<evidence type="ECO:0000256" key="6">
    <source>
        <dbReference type="ARBA" id="ARBA00022729"/>
    </source>
</evidence>
<dbReference type="CDD" id="cd01482">
    <property type="entry name" value="vWA_collagen_alphaI-XII-like"/>
    <property type="match status" value="1"/>
</dbReference>
<dbReference type="InterPro" id="IPR036880">
    <property type="entry name" value="Kunitz_BPTI_sf"/>
</dbReference>
<dbReference type="InterPro" id="IPR020901">
    <property type="entry name" value="Prtase_inh_Kunz-CS"/>
</dbReference>
<dbReference type="SUPFAM" id="SSF53300">
    <property type="entry name" value="vWA-like"/>
    <property type="match status" value="11"/>
</dbReference>
<feature type="domain" description="BPTI/Kunitz inhibitor" evidence="20">
    <location>
        <begin position="2834"/>
        <end position="2884"/>
    </location>
</feature>
<evidence type="ECO:0000259" key="19">
    <source>
        <dbReference type="PROSITE" id="PS50234"/>
    </source>
</evidence>
<feature type="domain" description="VWFA" evidence="19">
    <location>
        <begin position="2195"/>
        <end position="2331"/>
    </location>
</feature>
<feature type="domain" description="VWFA" evidence="19">
    <location>
        <begin position="39"/>
        <end position="213"/>
    </location>
</feature>
<dbReference type="FunFam" id="3.40.50.410:FF:000016">
    <property type="entry name" value="Collagen type VI alpha 3 chain"/>
    <property type="match status" value="1"/>
</dbReference>
<evidence type="ECO:0000256" key="4">
    <source>
        <dbReference type="ARBA" id="ARBA00022530"/>
    </source>
</evidence>
<dbReference type="InterPro" id="IPR013783">
    <property type="entry name" value="Ig-like_fold"/>
</dbReference>
<evidence type="ECO:0000256" key="9">
    <source>
        <dbReference type="ARBA" id="ARBA00022900"/>
    </source>
</evidence>
<dbReference type="PROSITE" id="PS50279">
    <property type="entry name" value="BPTI_KUNITZ_2"/>
    <property type="match status" value="1"/>
</dbReference>
<evidence type="ECO:0000256" key="16">
    <source>
        <dbReference type="ARBA" id="ARBA00074093"/>
    </source>
</evidence>
<dbReference type="InterPro" id="IPR003961">
    <property type="entry name" value="FN3_dom"/>
</dbReference>
<feature type="chain" id="PRO_5034459944" description="Collagen alpha-3(VI) chain" evidence="18">
    <location>
        <begin position="26"/>
        <end position="2899"/>
    </location>
</feature>
<feature type="compositionally biased region" description="Gly residues" evidence="17">
    <location>
        <begin position="1982"/>
        <end position="1991"/>
    </location>
</feature>
<feature type="compositionally biased region" description="Basic and acidic residues" evidence="17">
    <location>
        <begin position="1934"/>
        <end position="1947"/>
    </location>
</feature>
<dbReference type="FunFam" id="3.40.50.410:FF:000004">
    <property type="entry name" value="collagen alpha-6(VI) chain"/>
    <property type="match status" value="1"/>
</dbReference>
<feature type="domain" description="VWFA" evidence="19">
    <location>
        <begin position="642"/>
        <end position="819"/>
    </location>
</feature>
<keyword evidence="9" id="KW-0722">Serine protease inhibitor</keyword>
<feature type="compositionally biased region" description="Basic and acidic residues" evidence="17">
    <location>
        <begin position="1957"/>
        <end position="1968"/>
    </location>
</feature>
<evidence type="ECO:0000313" key="23">
    <source>
        <dbReference type="Proteomes" id="UP000694559"/>
    </source>
</evidence>
<dbReference type="PRINTS" id="PR00453">
    <property type="entry name" value="VWFADOMAIN"/>
</dbReference>
<dbReference type="InterPro" id="IPR008160">
    <property type="entry name" value="Collagen"/>
</dbReference>
<feature type="domain" description="VWFA" evidence="19">
    <location>
        <begin position="1628"/>
        <end position="1817"/>
    </location>
</feature>
<evidence type="ECO:0000259" key="20">
    <source>
        <dbReference type="PROSITE" id="PS50279"/>
    </source>
</evidence>
<feature type="domain" description="VWFA" evidence="19">
    <location>
        <begin position="444"/>
        <end position="623"/>
    </location>
</feature>
<name>A0A8C6XV37_NAJNA</name>
<dbReference type="InterPro" id="IPR036465">
    <property type="entry name" value="vWFA_dom_sf"/>
</dbReference>
<dbReference type="Gene3D" id="4.10.410.10">
    <property type="entry name" value="Pancreatic trypsin inhibitor Kunitz domain"/>
    <property type="match status" value="1"/>
</dbReference>
<reference evidence="22" key="1">
    <citation type="submission" date="2025-08" db="UniProtKB">
        <authorList>
            <consortium name="Ensembl"/>
        </authorList>
    </citation>
    <scope>IDENTIFICATION</scope>
</reference>
<feature type="signal peptide" evidence="18">
    <location>
        <begin position="1"/>
        <end position="25"/>
    </location>
</feature>
<feature type="domain" description="VWFA" evidence="19">
    <location>
        <begin position="2411"/>
        <end position="2607"/>
    </location>
</feature>
<evidence type="ECO:0000313" key="22">
    <source>
        <dbReference type="Ensembl" id="ENSNNAP00000019918.1"/>
    </source>
</evidence>
<dbReference type="GO" id="GO:0005589">
    <property type="term" value="C:collagen type VI trimer"/>
    <property type="evidence" value="ECO:0007669"/>
    <property type="project" value="UniProtKB-ARBA"/>
</dbReference>
<dbReference type="Pfam" id="PF00014">
    <property type="entry name" value="Kunitz_BPTI"/>
    <property type="match status" value="1"/>
</dbReference>
<evidence type="ECO:0000259" key="21">
    <source>
        <dbReference type="PROSITE" id="PS50853"/>
    </source>
</evidence>
<dbReference type="OrthoDB" id="6132182at2759"/>
<dbReference type="SUPFAM" id="SSF49265">
    <property type="entry name" value="Fibronectin type III"/>
    <property type="match status" value="1"/>
</dbReference>
<evidence type="ECO:0000256" key="13">
    <source>
        <dbReference type="ARBA" id="ARBA00023278"/>
    </source>
</evidence>
<evidence type="ECO:0000256" key="7">
    <source>
        <dbReference type="ARBA" id="ARBA00022737"/>
    </source>
</evidence>
<keyword evidence="4" id="KW-0272">Extracellular matrix</keyword>
<keyword evidence="11" id="KW-1015">Disulfide bond</keyword>
<feature type="compositionally biased region" description="Low complexity" evidence="17">
    <location>
        <begin position="2014"/>
        <end position="2044"/>
    </location>
</feature>
<evidence type="ECO:0000256" key="11">
    <source>
        <dbReference type="ARBA" id="ARBA00023157"/>
    </source>
</evidence>
<dbReference type="CDD" id="cd22629">
    <property type="entry name" value="Kunitz_collagen_alpha3_VI"/>
    <property type="match status" value="1"/>
</dbReference>
<feature type="compositionally biased region" description="Gly residues" evidence="17">
    <location>
        <begin position="2045"/>
        <end position="2054"/>
    </location>
</feature>
<evidence type="ECO:0000256" key="18">
    <source>
        <dbReference type="SAM" id="SignalP"/>
    </source>
</evidence>
<feature type="region of interest" description="Disordered" evidence="17">
    <location>
        <begin position="1876"/>
        <end position="2166"/>
    </location>
</feature>
<dbReference type="Pfam" id="PF01391">
    <property type="entry name" value="Collagen"/>
    <property type="match status" value="2"/>
</dbReference>
<feature type="domain" description="Fibronectin type-III" evidence="21">
    <location>
        <begin position="2666"/>
        <end position="2756"/>
    </location>
</feature>
<evidence type="ECO:0000256" key="2">
    <source>
        <dbReference type="ARBA" id="ARBA00008415"/>
    </source>
</evidence>
<evidence type="ECO:0000256" key="3">
    <source>
        <dbReference type="ARBA" id="ARBA00022525"/>
    </source>
</evidence>
<dbReference type="PANTHER" id="PTHR24020:SF13">
    <property type="entry name" value="COLLAGEN ALPHA-3(VI) CHAIN"/>
    <property type="match status" value="1"/>
</dbReference>
<evidence type="ECO:0000256" key="1">
    <source>
        <dbReference type="ARBA" id="ARBA00004498"/>
    </source>
</evidence>
<dbReference type="FunFam" id="3.40.50.410:FF:000022">
    <property type="entry name" value="Collagen type VI alpha 3 chain"/>
    <property type="match status" value="1"/>
</dbReference>
<evidence type="ECO:0000256" key="8">
    <source>
        <dbReference type="ARBA" id="ARBA00022889"/>
    </source>
</evidence>
<protein>
    <recommendedName>
        <fullName evidence="16">Collagen alpha-3(VI) chain</fullName>
    </recommendedName>
</protein>
<dbReference type="SMART" id="SM00131">
    <property type="entry name" value="KU"/>
    <property type="match status" value="1"/>
</dbReference>
<dbReference type="InterPro" id="IPR036116">
    <property type="entry name" value="FN3_sf"/>
</dbReference>